<evidence type="ECO:0000256" key="3">
    <source>
        <dbReference type="ARBA" id="ARBA00023125"/>
    </source>
</evidence>
<evidence type="ECO:0000313" key="7">
    <source>
        <dbReference type="Proteomes" id="UP000248039"/>
    </source>
</evidence>
<dbReference type="EMBL" id="PYBW01000024">
    <property type="protein sequence ID" value="PYC84726.1"/>
    <property type="molecule type" value="Genomic_DNA"/>
</dbReference>
<dbReference type="GO" id="GO:0003677">
    <property type="term" value="F:DNA binding"/>
    <property type="evidence" value="ECO:0007669"/>
    <property type="project" value="UniProtKB-KW"/>
</dbReference>
<evidence type="ECO:0000256" key="1">
    <source>
        <dbReference type="ARBA" id="ARBA00009437"/>
    </source>
</evidence>
<dbReference type="InterPro" id="IPR005119">
    <property type="entry name" value="LysR_subst-bd"/>
</dbReference>
<dbReference type="OrthoDB" id="79118at2"/>
<dbReference type="GO" id="GO:0003700">
    <property type="term" value="F:DNA-binding transcription factor activity"/>
    <property type="evidence" value="ECO:0007669"/>
    <property type="project" value="InterPro"/>
</dbReference>
<reference evidence="6 7" key="1">
    <citation type="submission" date="2018-03" db="EMBL/GenBank/DDBJ databases">
        <title>Bioinformatic expansion and discovery of thiopeptide antibiotics.</title>
        <authorList>
            <person name="Schwalen C.J."/>
            <person name="Hudson G.A."/>
            <person name="Mitchell D.A."/>
        </authorList>
    </citation>
    <scope>NUCLEOTIDE SEQUENCE [LARGE SCALE GENOMIC DNA]</scope>
    <source>
        <strain evidence="6 7">ATCC 21389</strain>
    </source>
</reference>
<keyword evidence="7" id="KW-1185">Reference proteome</keyword>
<dbReference type="InterPro" id="IPR000847">
    <property type="entry name" value="LysR_HTH_N"/>
</dbReference>
<proteinExistence type="inferred from homology"/>
<evidence type="ECO:0000313" key="6">
    <source>
        <dbReference type="EMBL" id="PYC84726.1"/>
    </source>
</evidence>
<dbReference type="InterPro" id="IPR036388">
    <property type="entry name" value="WH-like_DNA-bd_sf"/>
</dbReference>
<comment type="similarity">
    <text evidence="1">Belongs to the LysR transcriptional regulatory family.</text>
</comment>
<evidence type="ECO:0000256" key="4">
    <source>
        <dbReference type="ARBA" id="ARBA00023163"/>
    </source>
</evidence>
<dbReference type="RefSeq" id="WP_110667009.1">
    <property type="nucleotide sequence ID" value="NZ_PYBW01000024.1"/>
</dbReference>
<dbReference type="Pfam" id="PF03466">
    <property type="entry name" value="LysR_substrate"/>
    <property type="match status" value="1"/>
</dbReference>
<organism evidence="6 7">
    <name type="scientific">Streptomyces tateyamensis</name>
    <dbReference type="NCBI Taxonomy" id="565073"/>
    <lineage>
        <taxon>Bacteria</taxon>
        <taxon>Bacillati</taxon>
        <taxon>Actinomycetota</taxon>
        <taxon>Actinomycetes</taxon>
        <taxon>Kitasatosporales</taxon>
        <taxon>Streptomycetaceae</taxon>
        <taxon>Streptomyces</taxon>
    </lineage>
</organism>
<dbReference type="GO" id="GO:0032993">
    <property type="term" value="C:protein-DNA complex"/>
    <property type="evidence" value="ECO:0007669"/>
    <property type="project" value="TreeGrafter"/>
</dbReference>
<dbReference type="Gene3D" id="3.40.190.10">
    <property type="entry name" value="Periplasmic binding protein-like II"/>
    <property type="match status" value="2"/>
</dbReference>
<keyword evidence="3" id="KW-0238">DNA-binding</keyword>
<dbReference type="PANTHER" id="PTHR30346:SF0">
    <property type="entry name" value="HCA OPERON TRANSCRIPTIONAL ACTIVATOR HCAR"/>
    <property type="match status" value="1"/>
</dbReference>
<dbReference type="Pfam" id="PF00126">
    <property type="entry name" value="HTH_1"/>
    <property type="match status" value="1"/>
</dbReference>
<dbReference type="SUPFAM" id="SSF53850">
    <property type="entry name" value="Periplasmic binding protein-like II"/>
    <property type="match status" value="1"/>
</dbReference>
<name>A0A2V4P3Z3_9ACTN</name>
<comment type="caution">
    <text evidence="6">The sequence shown here is derived from an EMBL/GenBank/DDBJ whole genome shotgun (WGS) entry which is preliminary data.</text>
</comment>
<dbReference type="PROSITE" id="PS50931">
    <property type="entry name" value="HTH_LYSR"/>
    <property type="match status" value="1"/>
</dbReference>
<dbReference type="InterPro" id="IPR036390">
    <property type="entry name" value="WH_DNA-bd_sf"/>
</dbReference>
<gene>
    <name evidence="6" type="ORF">C7C46_07395</name>
</gene>
<accession>A0A2V4P3Z3</accession>
<feature type="domain" description="HTH lysR-type" evidence="5">
    <location>
        <begin position="1"/>
        <end position="58"/>
    </location>
</feature>
<sequence>MELRDIEIFLTLAKELHFGRTADLLHVSPARVSQAIKKQERRIGAELFERTSRAVRMTPIGEQLRTDLLPLYQGLQEGLERARMAAQGKVGVLRVGMIPSNAHDLRPFWDTFRSRRPQWGLQIRHNPFINAFDPLRSGQIDALVSWLPVEEPDLSVGPVLFTESRVVVVAPDHDLAQRASVSLEVLGDFGVIGPASPLPDYWEDAFTPFQTPSRRPIERRSQIGAHLEDIFTNVGAGEAVHTLGFHVTRYHARPDIAYLPVHDARPLSWGLVWRSDAETEPVRALAKVIRDLGTPAL</sequence>
<dbReference type="Proteomes" id="UP000248039">
    <property type="component" value="Unassembled WGS sequence"/>
</dbReference>
<keyword evidence="4" id="KW-0804">Transcription</keyword>
<evidence type="ECO:0000259" key="5">
    <source>
        <dbReference type="PROSITE" id="PS50931"/>
    </source>
</evidence>
<dbReference type="Gene3D" id="1.10.10.10">
    <property type="entry name" value="Winged helix-like DNA-binding domain superfamily/Winged helix DNA-binding domain"/>
    <property type="match status" value="1"/>
</dbReference>
<dbReference type="AlphaFoldDB" id="A0A2V4P3Z3"/>
<dbReference type="PANTHER" id="PTHR30346">
    <property type="entry name" value="TRANSCRIPTIONAL DUAL REGULATOR HCAR-RELATED"/>
    <property type="match status" value="1"/>
</dbReference>
<keyword evidence="2" id="KW-0805">Transcription regulation</keyword>
<protein>
    <submittedName>
        <fullName evidence="6">LysR family transcriptional regulator</fullName>
    </submittedName>
</protein>
<evidence type="ECO:0000256" key="2">
    <source>
        <dbReference type="ARBA" id="ARBA00023015"/>
    </source>
</evidence>
<dbReference type="SUPFAM" id="SSF46785">
    <property type="entry name" value="Winged helix' DNA-binding domain"/>
    <property type="match status" value="1"/>
</dbReference>